<dbReference type="NCBIfam" id="TIGR01128">
    <property type="entry name" value="holA"/>
    <property type="match status" value="1"/>
</dbReference>
<dbReference type="InterPro" id="IPR027417">
    <property type="entry name" value="P-loop_NTPase"/>
</dbReference>
<dbReference type="Gene3D" id="1.20.272.10">
    <property type="match status" value="1"/>
</dbReference>
<organism evidence="6">
    <name type="scientific">Oceaniferula spumae</name>
    <dbReference type="NCBI Taxonomy" id="2979115"/>
    <lineage>
        <taxon>Bacteria</taxon>
        <taxon>Pseudomonadati</taxon>
        <taxon>Verrucomicrobiota</taxon>
        <taxon>Verrucomicrobiia</taxon>
        <taxon>Verrucomicrobiales</taxon>
        <taxon>Verrucomicrobiaceae</taxon>
        <taxon>Oceaniferula</taxon>
    </lineage>
</organism>
<reference evidence="6" key="1">
    <citation type="submission" date="2024-07" db="EMBL/GenBank/DDBJ databases">
        <title>Complete genome sequence of Verrucomicrobiaceae bacterium NT6N.</title>
        <authorList>
            <person name="Huang C."/>
            <person name="Takami H."/>
            <person name="Hamasaki K."/>
        </authorList>
    </citation>
    <scope>NUCLEOTIDE SEQUENCE</scope>
    <source>
        <strain evidence="6">NT6N</strain>
    </source>
</reference>
<keyword evidence="4" id="KW-0239">DNA-directed DNA polymerase</keyword>
<dbReference type="Pfam" id="PF06144">
    <property type="entry name" value="DNA_pol3_delta"/>
    <property type="match status" value="1"/>
</dbReference>
<evidence type="ECO:0000256" key="2">
    <source>
        <dbReference type="ARBA" id="ARBA00022695"/>
    </source>
</evidence>
<evidence type="ECO:0000256" key="1">
    <source>
        <dbReference type="ARBA" id="ARBA00022679"/>
    </source>
</evidence>
<evidence type="ECO:0000256" key="3">
    <source>
        <dbReference type="ARBA" id="ARBA00022705"/>
    </source>
</evidence>
<dbReference type="Gene3D" id="1.10.8.60">
    <property type="match status" value="1"/>
</dbReference>
<gene>
    <name evidence="6" type="primary">holA</name>
    <name evidence="6" type="ORF">NT6N_25400</name>
</gene>
<dbReference type="GO" id="GO:0003887">
    <property type="term" value="F:DNA-directed DNA polymerase activity"/>
    <property type="evidence" value="ECO:0007669"/>
    <property type="project" value="UniProtKB-KW"/>
</dbReference>
<dbReference type="Gene3D" id="3.40.50.300">
    <property type="entry name" value="P-loop containing nucleotide triphosphate hydrolases"/>
    <property type="match status" value="1"/>
</dbReference>
<dbReference type="PANTHER" id="PTHR34388:SF1">
    <property type="entry name" value="DNA POLYMERASE III SUBUNIT DELTA"/>
    <property type="match status" value="1"/>
</dbReference>
<evidence type="ECO:0000259" key="5">
    <source>
        <dbReference type="Pfam" id="PF06144"/>
    </source>
</evidence>
<dbReference type="PANTHER" id="PTHR34388">
    <property type="entry name" value="DNA POLYMERASE III SUBUNIT DELTA"/>
    <property type="match status" value="1"/>
</dbReference>
<keyword evidence="1" id="KW-0808">Transferase</keyword>
<keyword evidence="3" id="KW-0235">DNA replication</keyword>
<dbReference type="EMBL" id="AP026866">
    <property type="protein sequence ID" value="BDS07500.1"/>
    <property type="molecule type" value="Genomic_DNA"/>
</dbReference>
<dbReference type="GO" id="GO:0009360">
    <property type="term" value="C:DNA polymerase III complex"/>
    <property type="evidence" value="ECO:0007669"/>
    <property type="project" value="InterPro"/>
</dbReference>
<name>A0AAT9FND2_9BACT</name>
<feature type="domain" description="DNA polymerase III delta N-terminal" evidence="5">
    <location>
        <begin position="5"/>
        <end position="135"/>
    </location>
</feature>
<evidence type="ECO:0000313" key="6">
    <source>
        <dbReference type="EMBL" id="BDS07500.1"/>
    </source>
</evidence>
<dbReference type="KEGG" id="osu:NT6N_25400"/>
<dbReference type="AlphaFoldDB" id="A0AAT9FND2"/>
<dbReference type="GO" id="GO:0003677">
    <property type="term" value="F:DNA binding"/>
    <property type="evidence" value="ECO:0007669"/>
    <property type="project" value="InterPro"/>
</dbReference>
<keyword evidence="2" id="KW-0548">Nucleotidyltransferase</keyword>
<dbReference type="InterPro" id="IPR010372">
    <property type="entry name" value="DNA_pol3_delta_N"/>
</dbReference>
<sequence length="361" mass="39440">MSQIYVITGSDEGTVAEEALKVFEKIKPEGGDDFANEIINGTISNADEALSACSQVIQSLQTVPFFGGGKSVWLKNANFLGSDRTSEAEATKQGVEALLECLQSGLAQDITFLISCGALDKRRAFYKYLKKEANLQSYDKPDVSRDGWQDEVAHLVRNKARDLGLTFQGDALELFVMLAGEDTRQINSELEKIDLYLGDRREVSEDDVRTMVPLSRAGVVFEIGNAIQKKNGARAIELVDQQLSRKETAIGILRASIIPTIRNLFMAAAASDGKNIPNGNYNQYSAALDSLPSNERAWLPQKKAGGVNAYPLFLASKSARNFGLAKLREAMEATLDADRALVTTGLDQRVVLHRLIATICS</sequence>
<protein>
    <submittedName>
        <fullName evidence="6">DNA polymerase III subunit delta</fullName>
    </submittedName>
</protein>
<dbReference type="InterPro" id="IPR005790">
    <property type="entry name" value="DNA_polIII_delta"/>
</dbReference>
<proteinExistence type="predicted"/>
<dbReference type="GO" id="GO:0006261">
    <property type="term" value="P:DNA-templated DNA replication"/>
    <property type="evidence" value="ECO:0007669"/>
    <property type="project" value="TreeGrafter"/>
</dbReference>
<evidence type="ECO:0000256" key="4">
    <source>
        <dbReference type="ARBA" id="ARBA00022932"/>
    </source>
</evidence>
<accession>A0AAT9FND2</accession>
<dbReference type="SUPFAM" id="SSF52540">
    <property type="entry name" value="P-loop containing nucleoside triphosphate hydrolases"/>
    <property type="match status" value="1"/>
</dbReference>